<dbReference type="SUPFAM" id="SSF81301">
    <property type="entry name" value="Nucleotidyltransferase"/>
    <property type="match status" value="1"/>
</dbReference>
<reference evidence="2" key="1">
    <citation type="submission" date="2021-02" db="EMBL/GenBank/DDBJ databases">
        <title>Rhodobacter shimadae sp. nov., an aerobic anoxygenic phototrophic bacterium isolated from a hot spring.</title>
        <authorList>
            <person name="Muramatsu S."/>
            <person name="Haruta S."/>
            <person name="Hirose S."/>
            <person name="Hanada S."/>
        </authorList>
    </citation>
    <scope>NUCLEOTIDE SEQUENCE</scope>
    <source>
        <strain evidence="2">N10</strain>
    </source>
</reference>
<dbReference type="Pfam" id="PF04607">
    <property type="entry name" value="RelA_SpoT"/>
    <property type="match status" value="1"/>
</dbReference>
<dbReference type="GO" id="GO:0015969">
    <property type="term" value="P:guanosine tetraphosphate metabolic process"/>
    <property type="evidence" value="ECO:0007669"/>
    <property type="project" value="InterPro"/>
</dbReference>
<dbReference type="Proteomes" id="UP000826300">
    <property type="component" value="Chromosome"/>
</dbReference>
<keyword evidence="3" id="KW-1185">Reference proteome</keyword>
<sequence length="326" mass="37684">MPFDLGRFDDYIDAYQIMDAWRASHAFPLNTIQMTLRHRAKAVDPQSEIVQRLKRAPSVIAKLVRYQDMQLSRMQDLGGSRAIVNSVDSARLIREKYRKSRDRHDLATEKDYIETPQASGYRGIHLIYRYQSDRAHNYNGHRIEVQLRTRVQHAWATAVEIAGIYVRTPLKSSIGPAEWLEYFRYVSSAFSIFEDTPRLHADLSKQQVAERIFALDRKLEARKKLRNFSAAHNYIAQNKRKSDSHFILILDLKQQRTSIESFSSISNASLRYAELEKTHMNDELTDVVLVAAENVESVTAAYPNYFADTRQFLELVDRVVPGTGNE</sequence>
<dbReference type="InterPro" id="IPR043519">
    <property type="entry name" value="NT_sf"/>
</dbReference>
<dbReference type="PANTHER" id="PTHR47837:SF1">
    <property type="entry name" value="GTP PYROPHOSPHOKINASE YJBM"/>
    <property type="match status" value="1"/>
</dbReference>
<dbReference type="AlphaFoldDB" id="A0A8G0ZUL2"/>
<evidence type="ECO:0000313" key="3">
    <source>
        <dbReference type="Proteomes" id="UP000826300"/>
    </source>
</evidence>
<name>A0A8G0ZUL2_9RHOB</name>
<dbReference type="InterPro" id="IPR052366">
    <property type="entry name" value="GTP_Pyrophosphokinase"/>
</dbReference>
<organism evidence="2 3">
    <name type="scientific">Neotabrizicola shimadae</name>
    <dbReference type="NCBI Taxonomy" id="2807096"/>
    <lineage>
        <taxon>Bacteria</taxon>
        <taxon>Pseudomonadati</taxon>
        <taxon>Pseudomonadota</taxon>
        <taxon>Alphaproteobacteria</taxon>
        <taxon>Rhodobacterales</taxon>
        <taxon>Paracoccaceae</taxon>
        <taxon>Neotabrizicola</taxon>
    </lineage>
</organism>
<gene>
    <name evidence="2" type="ORF">JO391_02125</name>
</gene>
<accession>A0A8G0ZUL2</accession>
<dbReference type="SMART" id="SM00954">
    <property type="entry name" value="RelA_SpoT"/>
    <property type="match status" value="1"/>
</dbReference>
<dbReference type="RefSeq" id="WP_220662568.1">
    <property type="nucleotide sequence ID" value="NZ_CP069370.1"/>
</dbReference>
<feature type="domain" description="RelA/SpoT" evidence="1">
    <location>
        <begin position="51"/>
        <end position="170"/>
    </location>
</feature>
<evidence type="ECO:0000259" key="1">
    <source>
        <dbReference type="SMART" id="SM00954"/>
    </source>
</evidence>
<evidence type="ECO:0000313" key="2">
    <source>
        <dbReference type="EMBL" id="QYZ70352.1"/>
    </source>
</evidence>
<dbReference type="Gene3D" id="3.30.460.10">
    <property type="entry name" value="Beta Polymerase, domain 2"/>
    <property type="match status" value="1"/>
</dbReference>
<dbReference type="CDD" id="cd05399">
    <property type="entry name" value="NT_Rel-Spo_like"/>
    <property type="match status" value="1"/>
</dbReference>
<dbReference type="KEGG" id="nsm:JO391_02125"/>
<dbReference type="EMBL" id="CP069370">
    <property type="protein sequence ID" value="QYZ70352.1"/>
    <property type="molecule type" value="Genomic_DNA"/>
</dbReference>
<proteinExistence type="predicted"/>
<dbReference type="InterPro" id="IPR007685">
    <property type="entry name" value="RelA_SpoT"/>
</dbReference>
<protein>
    <submittedName>
        <fullName evidence="2">RelA/SpoT domain-containing protein</fullName>
    </submittedName>
</protein>
<dbReference type="PANTHER" id="PTHR47837">
    <property type="entry name" value="GTP PYROPHOSPHOKINASE YJBM"/>
    <property type="match status" value="1"/>
</dbReference>